<dbReference type="Proteomes" id="UP000019753">
    <property type="component" value="Unassembled WGS sequence"/>
</dbReference>
<feature type="transmembrane region" description="Helical" evidence="1">
    <location>
        <begin position="31"/>
        <end position="47"/>
    </location>
</feature>
<name>A0A021VRY7_9CELL</name>
<dbReference type="RefSeq" id="WP_034224728.1">
    <property type="nucleotide sequence ID" value="NZ_AXCW01000057.1"/>
</dbReference>
<gene>
    <name evidence="2" type="ORF">N866_16820</name>
</gene>
<comment type="caution">
    <text evidence="2">The sequence shown here is derived from an EMBL/GenBank/DDBJ whole genome shotgun (WGS) entry which is preliminary data.</text>
</comment>
<organism evidence="2 3">
    <name type="scientific">Actinotalea ferrariae CF5-4</name>
    <dbReference type="NCBI Taxonomy" id="948458"/>
    <lineage>
        <taxon>Bacteria</taxon>
        <taxon>Bacillati</taxon>
        <taxon>Actinomycetota</taxon>
        <taxon>Actinomycetes</taxon>
        <taxon>Micrococcales</taxon>
        <taxon>Cellulomonadaceae</taxon>
        <taxon>Actinotalea</taxon>
    </lineage>
</organism>
<evidence type="ECO:0000256" key="1">
    <source>
        <dbReference type="SAM" id="Phobius"/>
    </source>
</evidence>
<dbReference type="EMBL" id="AXCW01000057">
    <property type="protein sequence ID" value="EYR63964.1"/>
    <property type="molecule type" value="Genomic_DNA"/>
</dbReference>
<sequence length="110" mass="11271">MTRVPTAVVAGASLVLGFAAARITDNPATGAVIVLAGVGWCLAREVRRTGWQRLALVVGVGAGCFVLAHALAASLTPWGAVALAALVLGAVTWAVVDHPRRRRRRAAPVG</sequence>
<evidence type="ECO:0000313" key="3">
    <source>
        <dbReference type="Proteomes" id="UP000019753"/>
    </source>
</evidence>
<accession>A0A021VRY7</accession>
<feature type="transmembrane region" description="Helical" evidence="1">
    <location>
        <begin position="54"/>
        <end position="72"/>
    </location>
</feature>
<keyword evidence="1" id="KW-1133">Transmembrane helix</keyword>
<keyword evidence="3" id="KW-1185">Reference proteome</keyword>
<keyword evidence="1" id="KW-0472">Membrane</keyword>
<keyword evidence="1" id="KW-0812">Transmembrane</keyword>
<feature type="transmembrane region" description="Helical" evidence="1">
    <location>
        <begin position="78"/>
        <end position="96"/>
    </location>
</feature>
<reference evidence="2 3" key="1">
    <citation type="submission" date="2014-01" db="EMBL/GenBank/DDBJ databases">
        <title>Actinotalea ferrariae CF5-4.</title>
        <authorList>
            <person name="Chen F."/>
            <person name="Li Y."/>
            <person name="Wang G."/>
        </authorList>
    </citation>
    <scope>NUCLEOTIDE SEQUENCE [LARGE SCALE GENOMIC DNA]</scope>
    <source>
        <strain evidence="2 3">CF5-4</strain>
    </source>
</reference>
<dbReference type="AlphaFoldDB" id="A0A021VRY7"/>
<evidence type="ECO:0000313" key="2">
    <source>
        <dbReference type="EMBL" id="EYR63964.1"/>
    </source>
</evidence>
<protein>
    <submittedName>
        <fullName evidence="2">Uncharacterized protein</fullName>
    </submittedName>
</protein>
<proteinExistence type="predicted"/>
<dbReference type="OrthoDB" id="5244439at2"/>